<feature type="compositionally biased region" description="Low complexity" evidence="1">
    <location>
        <begin position="36"/>
        <end position="50"/>
    </location>
</feature>
<dbReference type="RefSeq" id="XP_025725251.1">
    <property type="nucleotide sequence ID" value="XM_025869466.1"/>
</dbReference>
<evidence type="ECO:0000256" key="1">
    <source>
        <dbReference type="SAM" id="MobiDB-lite"/>
    </source>
</evidence>
<feature type="compositionally biased region" description="Basic and acidic residues" evidence="1">
    <location>
        <begin position="14"/>
        <end position="27"/>
    </location>
</feature>
<evidence type="ECO:0000313" key="2">
    <source>
        <dbReference type="Proteomes" id="UP000286641"/>
    </source>
</evidence>
<sequence length="141" mass="15069">MTNTGRDGAHTAPRSHDGACREREGAPGRHRRDQRSASSAPCAPATSAARRPPPASVRSLRRSEAPDLAPVSLNGGANGPPLQLLPGWPRAPLLRGEPRWRRLWLCEEDGRGGGGGGQGKGTSRRQERLCAWGLSQSPAQW</sequence>
<dbReference type="AlphaFoldDB" id="A0A3Q7QAM2"/>
<reference key="1">
    <citation type="submission" date="2019-01" db="UniProtKB">
        <authorList>
            <consortium name="RefSeq"/>
        </authorList>
    </citation>
    <scope>IDENTIFICATION</scope>
</reference>
<organism evidence="2 3">
    <name type="scientific">Callorhinus ursinus</name>
    <name type="common">Northern fur seal</name>
    <dbReference type="NCBI Taxonomy" id="34884"/>
    <lineage>
        <taxon>Eukaryota</taxon>
        <taxon>Metazoa</taxon>
        <taxon>Chordata</taxon>
        <taxon>Craniata</taxon>
        <taxon>Vertebrata</taxon>
        <taxon>Euteleostomi</taxon>
        <taxon>Mammalia</taxon>
        <taxon>Eutheria</taxon>
        <taxon>Laurasiatheria</taxon>
        <taxon>Carnivora</taxon>
        <taxon>Caniformia</taxon>
        <taxon>Pinnipedia</taxon>
        <taxon>Otariidae</taxon>
        <taxon>Callorhinus</taxon>
    </lineage>
</organism>
<dbReference type="InParanoid" id="A0A3Q7QAM2"/>
<proteinExistence type="predicted"/>
<keyword evidence="2" id="KW-1185">Reference proteome</keyword>
<dbReference type="Proteomes" id="UP000286641">
    <property type="component" value="Unplaced"/>
</dbReference>
<evidence type="ECO:0000313" key="3">
    <source>
        <dbReference type="RefSeq" id="XP_025725251.1"/>
    </source>
</evidence>
<gene>
    <name evidence="3" type="primary">LOC112822094</name>
</gene>
<accession>A0A3Q7QAM2</accession>
<name>A0A3Q7QAM2_CALUR</name>
<feature type="region of interest" description="Disordered" evidence="1">
    <location>
        <begin position="1"/>
        <end position="90"/>
    </location>
</feature>
<reference evidence="3" key="2">
    <citation type="submission" date="2025-08" db="UniProtKB">
        <authorList>
            <consortium name="RefSeq"/>
        </authorList>
    </citation>
    <scope>IDENTIFICATION</scope>
    <source>
        <tissue evidence="3">Blood</tissue>
    </source>
</reference>
<protein>
    <submittedName>
        <fullName evidence="3">Uncharacterized protein LOC112822094</fullName>
    </submittedName>
</protein>